<dbReference type="Proteomes" id="UP000220078">
    <property type="component" value="Unassembled WGS sequence"/>
</dbReference>
<dbReference type="AlphaFoldDB" id="A0AB36T8R0"/>
<protein>
    <recommendedName>
        <fullName evidence="3">DUF1878 domain-containing protein</fullName>
    </recommendedName>
</protein>
<sequence length="78" mass="9538">MKLNESSFDLEDVKKMLELYSKLKDTDIFKEFYEEELEPIKIERLKMLFFLQKQNPYLLLSLRVNQILHFMLYESVLS</sequence>
<organism evidence="1 2">
    <name type="scientific">Bacillus toyonensis</name>
    <dbReference type="NCBI Taxonomy" id="155322"/>
    <lineage>
        <taxon>Bacteria</taxon>
        <taxon>Bacillati</taxon>
        <taxon>Bacillota</taxon>
        <taxon>Bacilli</taxon>
        <taxon>Bacillales</taxon>
        <taxon>Bacillaceae</taxon>
        <taxon>Bacillus</taxon>
        <taxon>Bacillus cereus group</taxon>
    </lineage>
</organism>
<evidence type="ECO:0000313" key="1">
    <source>
        <dbReference type="EMBL" id="PEN90177.1"/>
    </source>
</evidence>
<evidence type="ECO:0008006" key="3">
    <source>
        <dbReference type="Google" id="ProtNLM"/>
    </source>
</evidence>
<comment type="caution">
    <text evidence="1">The sequence shown here is derived from an EMBL/GenBank/DDBJ whole genome shotgun (WGS) entry which is preliminary data.</text>
</comment>
<evidence type="ECO:0000313" key="2">
    <source>
        <dbReference type="Proteomes" id="UP000220078"/>
    </source>
</evidence>
<dbReference type="RefSeq" id="WP_097879277.1">
    <property type="nucleotide sequence ID" value="NZ_NUAP01000018.1"/>
</dbReference>
<name>A0AB36T8R0_9BACI</name>
<proteinExistence type="predicted"/>
<dbReference type="EMBL" id="NUAP01000018">
    <property type="protein sequence ID" value="PEN90177.1"/>
    <property type="molecule type" value="Genomic_DNA"/>
</dbReference>
<reference evidence="1 2" key="1">
    <citation type="submission" date="2017-09" db="EMBL/GenBank/DDBJ databases">
        <title>Large-scale bioinformatics analysis of Bacillus genomes uncovers conserved roles of natural products in bacterial physiology.</title>
        <authorList>
            <consortium name="Agbiome Team Llc"/>
            <person name="Bleich R.M."/>
            <person name="Kirk G.J."/>
            <person name="Santa Maria K.C."/>
            <person name="Allen S.E."/>
            <person name="Farag S."/>
            <person name="Shank E.A."/>
            <person name="Bowers A."/>
        </authorList>
    </citation>
    <scope>NUCLEOTIDE SEQUENCE [LARGE SCALE GENOMIC DNA]</scope>
    <source>
        <strain evidence="1 2">AFS027629</strain>
    </source>
</reference>
<gene>
    <name evidence="1" type="ORF">CN551_07560</name>
</gene>
<accession>A0AB36T8R0</accession>